<dbReference type="EMBL" id="JAGTJQ010000002">
    <property type="protein sequence ID" value="KAH7037524.1"/>
    <property type="molecule type" value="Genomic_DNA"/>
</dbReference>
<feature type="compositionally biased region" description="Basic and acidic residues" evidence="1">
    <location>
        <begin position="156"/>
        <end position="165"/>
    </location>
</feature>
<proteinExistence type="predicted"/>
<accession>A0A9P8YGF4</accession>
<feature type="compositionally biased region" description="Polar residues" evidence="1">
    <location>
        <begin position="107"/>
        <end position="118"/>
    </location>
</feature>
<dbReference type="OrthoDB" id="125903at2759"/>
<dbReference type="Pfam" id="PF09816">
    <property type="entry name" value="EAF"/>
    <property type="match status" value="1"/>
</dbReference>
<keyword evidence="3" id="KW-0648">Protein biosynthesis</keyword>
<feature type="compositionally biased region" description="Polar residues" evidence="1">
    <location>
        <begin position="130"/>
        <end position="142"/>
    </location>
</feature>
<dbReference type="GeneID" id="70185920"/>
<dbReference type="Proteomes" id="UP000756346">
    <property type="component" value="Unassembled WGS sequence"/>
</dbReference>
<gene>
    <name evidence="3" type="ORF">B0I36DRAFT_345625</name>
</gene>
<keyword evidence="3" id="KW-0251">Elongation factor</keyword>
<sequence>MSLAGMLDPTKVGKYPVVLSDALLGRDPKETYTGIRYNHKPSSSTPAKARLKPDGVSDDGYDLTFRDSGGQYAYSGTRSIDDNKYVLVFDPTREVFVLHKIDSTFSMNITQTPNNNDPDSLRRKHPHLEGSSTKGGQNNARNQKGAAATAKSRASGGKEDKKGRDLPFPPKKTKPAPQTQTTQSSSSSSKQHRAATPDSDDDSSDDGLLQIEEPGGPNAPPASARDFSPAFGVRRFSDFVQQNTEEEDDADGEDDDDNQSIEHFTLPSPVNRQMEESAGLTSHRDAPSRSTHSFHAQAQEDEEESDEDADAEMEDVQQPAADHDMDEPADEDLEAELMAAFEEEQQDQPESDVSEEE</sequence>
<feature type="compositionally biased region" description="Acidic residues" evidence="1">
    <location>
        <begin position="244"/>
        <end position="259"/>
    </location>
</feature>
<reference evidence="3" key="1">
    <citation type="journal article" date="2021" name="Nat. Commun.">
        <title>Genetic determinants of endophytism in the Arabidopsis root mycobiome.</title>
        <authorList>
            <person name="Mesny F."/>
            <person name="Miyauchi S."/>
            <person name="Thiergart T."/>
            <person name="Pickel B."/>
            <person name="Atanasova L."/>
            <person name="Karlsson M."/>
            <person name="Huettel B."/>
            <person name="Barry K.W."/>
            <person name="Haridas S."/>
            <person name="Chen C."/>
            <person name="Bauer D."/>
            <person name="Andreopoulos W."/>
            <person name="Pangilinan J."/>
            <person name="LaButti K."/>
            <person name="Riley R."/>
            <person name="Lipzen A."/>
            <person name="Clum A."/>
            <person name="Drula E."/>
            <person name="Henrissat B."/>
            <person name="Kohler A."/>
            <person name="Grigoriev I.V."/>
            <person name="Martin F.M."/>
            <person name="Hacquard S."/>
        </authorList>
    </citation>
    <scope>NUCLEOTIDE SEQUENCE</scope>
    <source>
        <strain evidence="3">MPI-CAGE-CH-0230</strain>
    </source>
</reference>
<dbReference type="InterPro" id="IPR019194">
    <property type="entry name" value="Tscrpt_elong_fac_Eaf_N"/>
</dbReference>
<dbReference type="GO" id="GO:0003746">
    <property type="term" value="F:translation elongation factor activity"/>
    <property type="evidence" value="ECO:0007669"/>
    <property type="project" value="UniProtKB-KW"/>
</dbReference>
<feature type="compositionally biased region" description="Acidic residues" evidence="1">
    <location>
        <begin position="324"/>
        <end position="357"/>
    </location>
</feature>
<name>A0A9P8YGF4_9PEZI</name>
<feature type="compositionally biased region" description="Acidic residues" evidence="1">
    <location>
        <begin position="299"/>
        <end position="315"/>
    </location>
</feature>
<feature type="compositionally biased region" description="Low complexity" evidence="1">
    <location>
        <begin position="175"/>
        <end position="189"/>
    </location>
</feature>
<feature type="region of interest" description="Disordered" evidence="1">
    <location>
        <begin position="107"/>
        <end position="357"/>
    </location>
</feature>
<organism evidence="3 4">
    <name type="scientific">Microdochium trichocladiopsis</name>
    <dbReference type="NCBI Taxonomy" id="1682393"/>
    <lineage>
        <taxon>Eukaryota</taxon>
        <taxon>Fungi</taxon>
        <taxon>Dikarya</taxon>
        <taxon>Ascomycota</taxon>
        <taxon>Pezizomycotina</taxon>
        <taxon>Sordariomycetes</taxon>
        <taxon>Xylariomycetidae</taxon>
        <taxon>Xylariales</taxon>
        <taxon>Microdochiaceae</taxon>
        <taxon>Microdochium</taxon>
    </lineage>
</organism>
<evidence type="ECO:0000259" key="2">
    <source>
        <dbReference type="Pfam" id="PF09816"/>
    </source>
</evidence>
<comment type="caution">
    <text evidence="3">The sequence shown here is derived from an EMBL/GenBank/DDBJ whole genome shotgun (WGS) entry which is preliminary data.</text>
</comment>
<dbReference type="RefSeq" id="XP_046016645.1">
    <property type="nucleotide sequence ID" value="XM_046156374.1"/>
</dbReference>
<keyword evidence="4" id="KW-1185">Reference proteome</keyword>
<dbReference type="AlphaFoldDB" id="A0A9P8YGF4"/>
<evidence type="ECO:0000313" key="4">
    <source>
        <dbReference type="Proteomes" id="UP000756346"/>
    </source>
</evidence>
<protein>
    <submittedName>
        <fullName evidence="3">RNA polymerase II transcription elongation factor-domain-containing protein</fullName>
    </submittedName>
</protein>
<evidence type="ECO:0000313" key="3">
    <source>
        <dbReference type="EMBL" id="KAH7037524.1"/>
    </source>
</evidence>
<evidence type="ECO:0000256" key="1">
    <source>
        <dbReference type="SAM" id="MobiDB-lite"/>
    </source>
</evidence>
<feature type="domain" description="Transcription elongation factor Eaf N-terminal" evidence="2">
    <location>
        <begin position="15"/>
        <end position="113"/>
    </location>
</feature>